<sequence>MMKRLTDPLKSLLPWGSSTSTVDDSSILQAGDHDRSHHHKRDSESKRGQEHPKTEVAGDVAIPGPVVQPAPVAKPKDGAGPQKQNSRGGESQEGRSPVNSQWADDRDREQRKRKRDQIKDLAKDVETYREQWLSSQNAVAEANRKLETATKAVKALQKEKEEILVRSQAAIKDQVAMAEARTIEVEEKYRNLEDGNRSLREQLRVFEEKYGRVAKLLEDRSADFKGVQTFLTTADLYSGAEIIKMVESLNAEIFQIAAFIAELLEETTMIATQEEHSANVRKYQNYLDFTRRHYIGKVLYAHLANKSIKIRLDPLPMQLAIQAILCVWCVSKTRPFWSDPLGKDLQSMYKGIRASEIQAVSGRWRAITSAQLRSSPSDMGPVLDIIVTLLYLCGWSASSDDAKKSISTMQNKLQGLEKLQIQLKTATKEEITTADMEIYIHPPGDPFEDHMEDTYAENVGDPIGGKDRQLLCSVGMGLRKAVTKRSDSGQLKEQVDVLLKAKVALASVLLDTTSESPKDAVRPQQ</sequence>
<dbReference type="AlphaFoldDB" id="A0A067SFT4"/>
<dbReference type="Proteomes" id="UP000027222">
    <property type="component" value="Unassembled WGS sequence"/>
</dbReference>
<dbReference type="OrthoDB" id="3147752at2759"/>
<feature type="coiled-coil region" evidence="1">
    <location>
        <begin position="399"/>
        <end position="429"/>
    </location>
</feature>
<name>A0A067SFT4_GALM3</name>
<gene>
    <name evidence="3" type="ORF">GALMADRAFT_214887</name>
</gene>
<proteinExistence type="predicted"/>
<protein>
    <submittedName>
        <fullName evidence="3">Uncharacterized protein</fullName>
    </submittedName>
</protein>
<feature type="compositionally biased region" description="Polar residues" evidence="2">
    <location>
        <begin position="16"/>
        <end position="28"/>
    </location>
</feature>
<accession>A0A067SFT4</accession>
<dbReference type="STRING" id="685588.A0A067SFT4"/>
<evidence type="ECO:0000256" key="1">
    <source>
        <dbReference type="SAM" id="Coils"/>
    </source>
</evidence>
<dbReference type="EMBL" id="KL142400">
    <property type="protein sequence ID" value="KDR69800.1"/>
    <property type="molecule type" value="Genomic_DNA"/>
</dbReference>
<reference evidence="4" key="1">
    <citation type="journal article" date="2014" name="Proc. Natl. Acad. Sci. U.S.A.">
        <title>Extensive sampling of basidiomycete genomes demonstrates inadequacy of the white-rot/brown-rot paradigm for wood decay fungi.</title>
        <authorList>
            <person name="Riley R."/>
            <person name="Salamov A.A."/>
            <person name="Brown D.W."/>
            <person name="Nagy L.G."/>
            <person name="Floudas D."/>
            <person name="Held B.W."/>
            <person name="Levasseur A."/>
            <person name="Lombard V."/>
            <person name="Morin E."/>
            <person name="Otillar R."/>
            <person name="Lindquist E.A."/>
            <person name="Sun H."/>
            <person name="LaButti K.M."/>
            <person name="Schmutz J."/>
            <person name="Jabbour D."/>
            <person name="Luo H."/>
            <person name="Baker S.E."/>
            <person name="Pisabarro A.G."/>
            <person name="Walton J.D."/>
            <person name="Blanchette R.A."/>
            <person name="Henrissat B."/>
            <person name="Martin F."/>
            <person name="Cullen D."/>
            <person name="Hibbett D.S."/>
            <person name="Grigoriev I.V."/>
        </authorList>
    </citation>
    <scope>NUCLEOTIDE SEQUENCE [LARGE SCALE GENOMIC DNA]</scope>
    <source>
        <strain evidence="4">CBS 339.88</strain>
    </source>
</reference>
<evidence type="ECO:0000313" key="4">
    <source>
        <dbReference type="Proteomes" id="UP000027222"/>
    </source>
</evidence>
<evidence type="ECO:0000256" key="2">
    <source>
        <dbReference type="SAM" id="MobiDB-lite"/>
    </source>
</evidence>
<keyword evidence="1" id="KW-0175">Coiled coil</keyword>
<feature type="compositionally biased region" description="Basic and acidic residues" evidence="2">
    <location>
        <begin position="31"/>
        <end position="56"/>
    </location>
</feature>
<evidence type="ECO:0000313" key="3">
    <source>
        <dbReference type="EMBL" id="KDR69800.1"/>
    </source>
</evidence>
<organism evidence="3 4">
    <name type="scientific">Galerina marginata (strain CBS 339.88)</name>
    <dbReference type="NCBI Taxonomy" id="685588"/>
    <lineage>
        <taxon>Eukaryota</taxon>
        <taxon>Fungi</taxon>
        <taxon>Dikarya</taxon>
        <taxon>Basidiomycota</taxon>
        <taxon>Agaricomycotina</taxon>
        <taxon>Agaricomycetes</taxon>
        <taxon>Agaricomycetidae</taxon>
        <taxon>Agaricales</taxon>
        <taxon>Agaricineae</taxon>
        <taxon>Strophariaceae</taxon>
        <taxon>Galerina</taxon>
    </lineage>
</organism>
<feature type="compositionally biased region" description="Low complexity" evidence="2">
    <location>
        <begin position="60"/>
        <end position="73"/>
    </location>
</feature>
<dbReference type="HOGENOM" id="CLU_031481_5_0_1"/>
<feature type="region of interest" description="Disordered" evidence="2">
    <location>
        <begin position="1"/>
        <end position="118"/>
    </location>
</feature>
<keyword evidence="4" id="KW-1185">Reference proteome</keyword>